<accession>A0A1B0CGR4</accession>
<dbReference type="AlphaFoldDB" id="A0A1B0CGR4"/>
<reference evidence="2" key="1">
    <citation type="submission" date="2020-05" db="UniProtKB">
        <authorList>
            <consortium name="EnsemblMetazoa"/>
        </authorList>
    </citation>
    <scope>IDENTIFICATION</scope>
    <source>
        <strain evidence="2">Jacobina</strain>
    </source>
</reference>
<feature type="region of interest" description="Disordered" evidence="1">
    <location>
        <begin position="25"/>
        <end position="51"/>
    </location>
</feature>
<evidence type="ECO:0000256" key="1">
    <source>
        <dbReference type="SAM" id="MobiDB-lite"/>
    </source>
</evidence>
<dbReference type="EnsemblMetazoa" id="LLOJ003627-RA">
    <property type="protein sequence ID" value="LLOJ003627-PA"/>
    <property type="gene ID" value="LLOJ003627"/>
</dbReference>
<feature type="compositionally biased region" description="Polar residues" evidence="1">
    <location>
        <begin position="25"/>
        <end position="34"/>
    </location>
</feature>
<name>A0A1B0CGR4_LUTLO</name>
<dbReference type="Proteomes" id="UP000092461">
    <property type="component" value="Unassembled WGS sequence"/>
</dbReference>
<dbReference type="EMBL" id="AJWK01011557">
    <property type="status" value="NOT_ANNOTATED_CDS"/>
    <property type="molecule type" value="Genomic_DNA"/>
</dbReference>
<protein>
    <submittedName>
        <fullName evidence="2">Uncharacterized protein</fullName>
    </submittedName>
</protein>
<sequence length="81" mass="9018">MMLRLSEYFPSASIFSTLTQDSLPTCRLPTQQRRSGAERVEPNDTNYDGNSSMALFALLQARHSSDASTPQLQTTHVQEAN</sequence>
<keyword evidence="3" id="KW-1185">Reference proteome</keyword>
<proteinExistence type="predicted"/>
<evidence type="ECO:0000313" key="3">
    <source>
        <dbReference type="Proteomes" id="UP000092461"/>
    </source>
</evidence>
<organism evidence="2 3">
    <name type="scientific">Lutzomyia longipalpis</name>
    <name type="common">Sand fly</name>
    <dbReference type="NCBI Taxonomy" id="7200"/>
    <lineage>
        <taxon>Eukaryota</taxon>
        <taxon>Metazoa</taxon>
        <taxon>Ecdysozoa</taxon>
        <taxon>Arthropoda</taxon>
        <taxon>Hexapoda</taxon>
        <taxon>Insecta</taxon>
        <taxon>Pterygota</taxon>
        <taxon>Neoptera</taxon>
        <taxon>Endopterygota</taxon>
        <taxon>Diptera</taxon>
        <taxon>Nematocera</taxon>
        <taxon>Psychodoidea</taxon>
        <taxon>Psychodidae</taxon>
        <taxon>Lutzomyia</taxon>
        <taxon>Lutzomyia</taxon>
    </lineage>
</organism>
<evidence type="ECO:0000313" key="2">
    <source>
        <dbReference type="EnsemblMetazoa" id="LLOJ003627-PA"/>
    </source>
</evidence>
<dbReference type="VEuPathDB" id="VectorBase:LLOJ003627"/>